<protein>
    <submittedName>
        <fullName evidence="3">Uncharacterized protein</fullName>
    </submittedName>
</protein>
<feature type="signal peptide" evidence="2">
    <location>
        <begin position="1"/>
        <end position="26"/>
    </location>
</feature>
<evidence type="ECO:0000313" key="4">
    <source>
        <dbReference type="Proteomes" id="UP000318478"/>
    </source>
</evidence>
<accession>A0A5C5YRI1</accession>
<evidence type="ECO:0000313" key="3">
    <source>
        <dbReference type="EMBL" id="TWT77542.1"/>
    </source>
</evidence>
<feature type="transmembrane region" description="Helical" evidence="1">
    <location>
        <begin position="56"/>
        <end position="75"/>
    </location>
</feature>
<dbReference type="AlphaFoldDB" id="A0A5C5YRI1"/>
<evidence type="ECO:0000256" key="2">
    <source>
        <dbReference type="SAM" id="SignalP"/>
    </source>
</evidence>
<name>A0A5C5YRI1_9BACT</name>
<keyword evidence="1" id="KW-0472">Membrane</keyword>
<evidence type="ECO:0000256" key="1">
    <source>
        <dbReference type="SAM" id="Phobius"/>
    </source>
</evidence>
<organism evidence="3 4">
    <name type="scientific">Posidoniimonas polymericola</name>
    <dbReference type="NCBI Taxonomy" id="2528002"/>
    <lineage>
        <taxon>Bacteria</taxon>
        <taxon>Pseudomonadati</taxon>
        <taxon>Planctomycetota</taxon>
        <taxon>Planctomycetia</taxon>
        <taxon>Pirellulales</taxon>
        <taxon>Lacipirellulaceae</taxon>
        <taxon>Posidoniimonas</taxon>
    </lineage>
</organism>
<gene>
    <name evidence="3" type="ORF">Pla123a_22030</name>
</gene>
<proteinExistence type="predicted"/>
<comment type="caution">
    <text evidence="3">The sequence shown here is derived from an EMBL/GenBank/DDBJ whole genome shotgun (WGS) entry which is preliminary data.</text>
</comment>
<keyword evidence="1" id="KW-1133">Transmembrane helix</keyword>
<reference evidence="3 4" key="1">
    <citation type="submission" date="2019-02" db="EMBL/GenBank/DDBJ databases">
        <title>Deep-cultivation of Planctomycetes and their phenomic and genomic characterization uncovers novel biology.</title>
        <authorList>
            <person name="Wiegand S."/>
            <person name="Jogler M."/>
            <person name="Boedeker C."/>
            <person name="Pinto D."/>
            <person name="Vollmers J."/>
            <person name="Rivas-Marin E."/>
            <person name="Kohn T."/>
            <person name="Peeters S.H."/>
            <person name="Heuer A."/>
            <person name="Rast P."/>
            <person name="Oberbeckmann S."/>
            <person name="Bunk B."/>
            <person name="Jeske O."/>
            <person name="Meyerdierks A."/>
            <person name="Storesund J.E."/>
            <person name="Kallscheuer N."/>
            <person name="Luecker S."/>
            <person name="Lage O.M."/>
            <person name="Pohl T."/>
            <person name="Merkel B.J."/>
            <person name="Hornburger P."/>
            <person name="Mueller R.-W."/>
            <person name="Bruemmer F."/>
            <person name="Labrenz M."/>
            <person name="Spormann A.M."/>
            <person name="Op Den Camp H."/>
            <person name="Overmann J."/>
            <person name="Amann R."/>
            <person name="Jetten M.S.M."/>
            <person name="Mascher T."/>
            <person name="Medema M.H."/>
            <person name="Devos D.P."/>
            <person name="Kaster A.-K."/>
            <person name="Ovreas L."/>
            <person name="Rohde M."/>
            <person name="Galperin M.Y."/>
            <person name="Jogler C."/>
        </authorList>
    </citation>
    <scope>NUCLEOTIDE SEQUENCE [LARGE SCALE GENOMIC DNA]</scope>
    <source>
        <strain evidence="3 4">Pla123a</strain>
    </source>
</reference>
<feature type="chain" id="PRO_5022911237" evidence="2">
    <location>
        <begin position="27"/>
        <end position="246"/>
    </location>
</feature>
<sequence length="246" mass="27403" precursor="true">MHAWVPFLAASLVALVWSALDSSATAAFEVFRKHLHHTARDMDIYWEWLAHTLPRAVLLVSCVIAGAVAASWNAWQNPLDLGWLARASLWALMVACSVALVATPSLWARHRLLRFAHYKAEELRELVSQVSTKEDIDLHLEPAELATFGGVDGWTAWHPLKTDWSERPVWAGLTPVVYLRESAETSLIVPVDFTAFLAWKLPRGAVAPGRWMPIFPRCSVKSVSRVPGREGWSLIHAELDVDDAAA</sequence>
<keyword evidence="4" id="KW-1185">Reference proteome</keyword>
<dbReference type="EMBL" id="SJPO01000004">
    <property type="protein sequence ID" value="TWT77542.1"/>
    <property type="molecule type" value="Genomic_DNA"/>
</dbReference>
<keyword evidence="2" id="KW-0732">Signal</keyword>
<keyword evidence="1" id="KW-0812">Transmembrane</keyword>
<dbReference type="Proteomes" id="UP000318478">
    <property type="component" value="Unassembled WGS sequence"/>
</dbReference>
<feature type="transmembrane region" description="Helical" evidence="1">
    <location>
        <begin position="87"/>
        <end position="107"/>
    </location>
</feature>